<dbReference type="AlphaFoldDB" id="A0A8J3J3Q3"/>
<dbReference type="RefSeq" id="WP_239076622.1">
    <property type="nucleotide sequence ID" value="NZ_BAAAZM010000006.1"/>
</dbReference>
<keyword evidence="3" id="KW-1185">Reference proteome</keyword>
<protein>
    <recommendedName>
        <fullName evidence="1">MobA-like NTP transferase domain-containing protein</fullName>
    </recommendedName>
</protein>
<dbReference type="CDD" id="cd04182">
    <property type="entry name" value="GT_2_like_f"/>
    <property type="match status" value="1"/>
</dbReference>
<dbReference type="Pfam" id="PF12804">
    <property type="entry name" value="NTP_transf_3"/>
    <property type="match status" value="1"/>
</dbReference>
<dbReference type="Proteomes" id="UP000612808">
    <property type="component" value="Unassembled WGS sequence"/>
</dbReference>
<dbReference type="EMBL" id="BOMB01000012">
    <property type="protein sequence ID" value="GID11545.1"/>
    <property type="molecule type" value="Genomic_DNA"/>
</dbReference>
<evidence type="ECO:0000313" key="2">
    <source>
        <dbReference type="EMBL" id="GID11545.1"/>
    </source>
</evidence>
<accession>A0A8J3J3Q3</accession>
<gene>
    <name evidence="2" type="ORF">Aru02nite_24340</name>
</gene>
<evidence type="ECO:0000259" key="1">
    <source>
        <dbReference type="Pfam" id="PF12804"/>
    </source>
</evidence>
<dbReference type="PANTHER" id="PTHR43777">
    <property type="entry name" value="MOLYBDENUM COFACTOR CYTIDYLYLTRANSFERASE"/>
    <property type="match status" value="1"/>
</dbReference>
<dbReference type="GO" id="GO:0016779">
    <property type="term" value="F:nucleotidyltransferase activity"/>
    <property type="evidence" value="ECO:0007669"/>
    <property type="project" value="UniProtKB-ARBA"/>
</dbReference>
<proteinExistence type="predicted"/>
<comment type="caution">
    <text evidence="2">The sequence shown here is derived from an EMBL/GenBank/DDBJ whole genome shotgun (WGS) entry which is preliminary data.</text>
</comment>
<dbReference type="Gene3D" id="3.90.550.10">
    <property type="entry name" value="Spore Coat Polysaccharide Biosynthesis Protein SpsA, Chain A"/>
    <property type="match status" value="1"/>
</dbReference>
<dbReference type="PANTHER" id="PTHR43777:SF1">
    <property type="entry name" value="MOLYBDENUM COFACTOR CYTIDYLYLTRANSFERASE"/>
    <property type="match status" value="1"/>
</dbReference>
<dbReference type="InterPro" id="IPR029044">
    <property type="entry name" value="Nucleotide-diphossugar_trans"/>
</dbReference>
<dbReference type="InterPro" id="IPR025877">
    <property type="entry name" value="MobA-like_NTP_Trfase"/>
</dbReference>
<feature type="domain" description="MobA-like NTP transferase" evidence="1">
    <location>
        <begin position="8"/>
        <end position="188"/>
    </location>
</feature>
<organism evidence="2 3">
    <name type="scientific">Actinocatenispora rupis</name>
    <dbReference type="NCBI Taxonomy" id="519421"/>
    <lineage>
        <taxon>Bacteria</taxon>
        <taxon>Bacillati</taxon>
        <taxon>Actinomycetota</taxon>
        <taxon>Actinomycetes</taxon>
        <taxon>Micromonosporales</taxon>
        <taxon>Micromonosporaceae</taxon>
        <taxon>Actinocatenispora</taxon>
    </lineage>
</organism>
<reference evidence="2" key="1">
    <citation type="submission" date="2021-01" db="EMBL/GenBank/DDBJ databases">
        <title>Whole genome shotgun sequence of Actinocatenispora rupis NBRC 107355.</title>
        <authorList>
            <person name="Komaki H."/>
            <person name="Tamura T."/>
        </authorList>
    </citation>
    <scope>NUCLEOTIDE SEQUENCE</scope>
    <source>
        <strain evidence="2">NBRC 107355</strain>
    </source>
</reference>
<name>A0A8J3J3Q3_9ACTN</name>
<sequence>MPEVRVTGVVLAAGGSARLGAPKQLLPYRGATLLAATLDVARRCGFAQILVALGGAADEIHARVDLTGAQVVRNPDFGDGCGSSISSAIAAVDPDSAGVVLLLGDQPGVEPFVVRRLVHAATAPGSGGTQPIPVAPVPGAAVRVPTGTPIGVCRYDDGLGHPFWFGRRTFGALAALHGDKAVWKLLHSGRYDVVELPVTGPVPIDVDTLDDYRALLAADAASGP</sequence>
<dbReference type="SUPFAM" id="SSF53448">
    <property type="entry name" value="Nucleotide-diphospho-sugar transferases"/>
    <property type="match status" value="1"/>
</dbReference>
<evidence type="ECO:0000313" key="3">
    <source>
        <dbReference type="Proteomes" id="UP000612808"/>
    </source>
</evidence>